<dbReference type="Gene3D" id="1.20.120.680">
    <property type="entry name" value="Formiminotetrahydrofolate cyclodeaminase monomer, up-and-down helical bundle"/>
    <property type="match status" value="1"/>
</dbReference>
<dbReference type="SUPFAM" id="SSF101262">
    <property type="entry name" value="Methenyltetrahydrofolate cyclohydrolase-like"/>
    <property type="match status" value="1"/>
</dbReference>
<protein>
    <submittedName>
        <fullName evidence="2">Methenyltetrahydrofolate cyclohydrolase</fullName>
    </submittedName>
</protein>
<reference evidence="2 3" key="1">
    <citation type="submission" date="2019-02" db="EMBL/GenBank/DDBJ databases">
        <title>Isolation and identification of novel species under the genus Muribaculum.</title>
        <authorList>
            <person name="Miyake S."/>
            <person name="Ding Y."/>
            <person name="Low A."/>
            <person name="Soh M."/>
            <person name="Seedorf H."/>
        </authorList>
    </citation>
    <scope>NUCLEOTIDE SEQUENCE [LARGE SCALE GENOMIC DNA]</scope>
    <source>
        <strain evidence="2 3">TLL-A4</strain>
    </source>
</reference>
<name>A0A4P7VPZ6_9BACT</name>
<evidence type="ECO:0000313" key="3">
    <source>
        <dbReference type="Proteomes" id="UP000297031"/>
    </source>
</evidence>
<evidence type="ECO:0000259" key="1">
    <source>
        <dbReference type="Pfam" id="PF04961"/>
    </source>
</evidence>
<evidence type="ECO:0000313" key="2">
    <source>
        <dbReference type="EMBL" id="QCD35709.1"/>
    </source>
</evidence>
<dbReference type="Proteomes" id="UP000297031">
    <property type="component" value="Chromosome"/>
</dbReference>
<keyword evidence="3" id="KW-1185">Reference proteome</keyword>
<dbReference type="AlphaFoldDB" id="A0A4P7VPZ6"/>
<dbReference type="InterPro" id="IPR007044">
    <property type="entry name" value="Cyclodeamin/CycHdrlase"/>
</dbReference>
<sequence>MLTDLSVKDFLNKTAGNDPVPGGGSISALNGAIAAALGEMVTRLTIGRKKYADREAEMTTLLAEIEPVRNELEADIDRDSDAYNLVFDAFKLPKDTDEEKSTRSAAIQSATKYAAEVPMQVARRVISIMPKLEVIARTGNQNAVTDACVATMCARTAVLGALMNVRINLSSIKDEDYVKTMALEASSLQDQAVAIEKRVLDYLNENLQ</sequence>
<keyword evidence="2" id="KW-0378">Hydrolase</keyword>
<dbReference type="RefSeq" id="WP_136410349.1">
    <property type="nucleotide sequence ID" value="NZ_CP039393.1"/>
</dbReference>
<feature type="domain" description="Cyclodeaminase/cyclohydrolase" evidence="1">
    <location>
        <begin position="6"/>
        <end position="185"/>
    </location>
</feature>
<accession>A0A4P7VPZ6</accession>
<dbReference type="Pfam" id="PF04961">
    <property type="entry name" value="FTCD_C"/>
    <property type="match status" value="1"/>
</dbReference>
<dbReference type="EMBL" id="CP039393">
    <property type="protein sequence ID" value="QCD35709.1"/>
    <property type="molecule type" value="Genomic_DNA"/>
</dbReference>
<proteinExistence type="predicted"/>
<gene>
    <name evidence="2" type="ORF">E7746_07315</name>
</gene>
<dbReference type="OrthoDB" id="7959174at2"/>
<dbReference type="InterPro" id="IPR036178">
    <property type="entry name" value="Formintransfe-cycloase-like_sf"/>
</dbReference>
<dbReference type="GO" id="GO:0016787">
    <property type="term" value="F:hydrolase activity"/>
    <property type="evidence" value="ECO:0007669"/>
    <property type="project" value="UniProtKB-KW"/>
</dbReference>
<dbReference type="KEGG" id="mgod:E7746_07315"/>
<organism evidence="2 3">
    <name type="scientific">Muribaculum gordoncarteri</name>
    <dbReference type="NCBI Taxonomy" id="2530390"/>
    <lineage>
        <taxon>Bacteria</taxon>
        <taxon>Pseudomonadati</taxon>
        <taxon>Bacteroidota</taxon>
        <taxon>Bacteroidia</taxon>
        <taxon>Bacteroidales</taxon>
        <taxon>Muribaculaceae</taxon>
        <taxon>Muribaculum</taxon>
    </lineage>
</organism>